<evidence type="ECO:0000256" key="9">
    <source>
        <dbReference type="PROSITE-ProRule" id="PRU10141"/>
    </source>
</evidence>
<protein>
    <recommendedName>
        <fullName evidence="1">non-specific serine/threonine protein kinase</fullName>
        <ecNumber evidence="1">2.7.11.1</ecNumber>
    </recommendedName>
</protein>
<feature type="domain" description="Protein kinase" evidence="11">
    <location>
        <begin position="52"/>
        <end position="327"/>
    </location>
</feature>
<dbReference type="Proteomes" id="UP000001542">
    <property type="component" value="Unassembled WGS sequence"/>
</dbReference>
<dbReference type="EMBL" id="DS113791">
    <property type="protein sequence ID" value="EAX95731.1"/>
    <property type="molecule type" value="Genomic_DNA"/>
</dbReference>
<dbReference type="PROSITE" id="PS00107">
    <property type="entry name" value="PROTEIN_KINASE_ATP"/>
    <property type="match status" value="1"/>
</dbReference>
<dbReference type="GO" id="GO:0005524">
    <property type="term" value="F:ATP binding"/>
    <property type="evidence" value="ECO:0007669"/>
    <property type="project" value="UniProtKB-UniRule"/>
</dbReference>
<keyword evidence="13" id="KW-1185">Reference proteome</keyword>
<sequence length="329" mass="37534">MFFSLFFAHGSMFFGKVISNDCFRGCKDANELYPPEFFNFDFEFHFDNFTLNESNQFLGSGHFSTVYKATFPNGTEVAIKNLLQFNKRMLGKEFNTLRALNDVPNVLKIYGIIGNETNPAIVYSYHSSTPSGYNGNITLDDFRWWLKTTLETLANIHEHGVIHRDLRLANILADFEHRKLAIVDFGLSDFYRKGRPLNPRVGCVHIKAPELVANISTYGCAIDIWSLGLSCLDIMIRLKGHWDQKGEKNTIEAFIKAYGSHAWNKFAGKYNPSIGTTRKVEGSFYELGMPGNNHLLTPETMDLVSKMLELDPENRVTAREALKHKFFQT</sequence>
<evidence type="ECO:0000313" key="12">
    <source>
        <dbReference type="EMBL" id="EAX95731.1"/>
    </source>
</evidence>
<evidence type="ECO:0000256" key="7">
    <source>
        <dbReference type="ARBA" id="ARBA00047899"/>
    </source>
</evidence>
<dbReference type="STRING" id="5722.A2FH93"/>
<dbReference type="GO" id="GO:0005956">
    <property type="term" value="C:protein kinase CK2 complex"/>
    <property type="evidence" value="ECO:0000318"/>
    <property type="project" value="GO_Central"/>
</dbReference>
<evidence type="ECO:0000259" key="11">
    <source>
        <dbReference type="PROSITE" id="PS50011"/>
    </source>
</evidence>
<comment type="catalytic activity">
    <reaction evidence="7">
        <text>L-threonyl-[protein] + ATP = O-phospho-L-threonyl-[protein] + ADP + H(+)</text>
        <dbReference type="Rhea" id="RHEA:46608"/>
        <dbReference type="Rhea" id="RHEA-COMP:11060"/>
        <dbReference type="Rhea" id="RHEA-COMP:11605"/>
        <dbReference type="ChEBI" id="CHEBI:15378"/>
        <dbReference type="ChEBI" id="CHEBI:30013"/>
        <dbReference type="ChEBI" id="CHEBI:30616"/>
        <dbReference type="ChEBI" id="CHEBI:61977"/>
        <dbReference type="ChEBI" id="CHEBI:456216"/>
        <dbReference type="EC" id="2.7.11.1"/>
    </reaction>
</comment>
<dbReference type="InterPro" id="IPR017441">
    <property type="entry name" value="Protein_kinase_ATP_BS"/>
</dbReference>
<dbReference type="GO" id="GO:0004674">
    <property type="term" value="F:protein serine/threonine kinase activity"/>
    <property type="evidence" value="ECO:0000318"/>
    <property type="project" value="GO_Central"/>
</dbReference>
<dbReference type="InterPro" id="IPR011009">
    <property type="entry name" value="Kinase-like_dom_sf"/>
</dbReference>
<reference evidence="12" key="1">
    <citation type="submission" date="2006-10" db="EMBL/GenBank/DDBJ databases">
        <authorList>
            <person name="Amadeo P."/>
            <person name="Zhao Q."/>
            <person name="Wortman J."/>
            <person name="Fraser-Liggett C."/>
            <person name="Carlton J."/>
        </authorList>
    </citation>
    <scope>NUCLEOTIDE SEQUENCE</scope>
    <source>
        <strain evidence="12">G3</strain>
    </source>
</reference>
<dbReference type="KEGG" id="tva:4753493"/>
<dbReference type="PANTHER" id="PTHR24054">
    <property type="entry name" value="CASEIN KINASE II SUBUNIT ALPHA"/>
    <property type="match status" value="1"/>
</dbReference>
<dbReference type="Pfam" id="PF00069">
    <property type="entry name" value="Pkinase"/>
    <property type="match status" value="1"/>
</dbReference>
<dbReference type="RefSeq" id="XP_001308661.1">
    <property type="nucleotide sequence ID" value="XM_001308660.1"/>
</dbReference>
<dbReference type="SMR" id="A2FH93"/>
<evidence type="ECO:0000313" key="13">
    <source>
        <dbReference type="Proteomes" id="UP000001542"/>
    </source>
</evidence>
<keyword evidence="6 9" id="KW-0067">ATP-binding</keyword>
<evidence type="ECO:0000256" key="1">
    <source>
        <dbReference type="ARBA" id="ARBA00012513"/>
    </source>
</evidence>
<keyword evidence="4 9" id="KW-0547">Nucleotide-binding</keyword>
<dbReference type="GO" id="GO:0005634">
    <property type="term" value="C:nucleus"/>
    <property type="evidence" value="ECO:0000318"/>
    <property type="project" value="GO_Central"/>
</dbReference>
<dbReference type="InParanoid" id="A2FH93"/>
<proteinExistence type="predicted"/>
<reference evidence="12" key="2">
    <citation type="journal article" date="2007" name="Science">
        <title>Draft genome sequence of the sexually transmitted pathogen Trichomonas vaginalis.</title>
        <authorList>
            <person name="Carlton J.M."/>
            <person name="Hirt R.P."/>
            <person name="Silva J.C."/>
            <person name="Delcher A.L."/>
            <person name="Schatz M."/>
            <person name="Zhao Q."/>
            <person name="Wortman J.R."/>
            <person name="Bidwell S.L."/>
            <person name="Alsmark U.C.M."/>
            <person name="Besteiro S."/>
            <person name="Sicheritz-Ponten T."/>
            <person name="Noel C.J."/>
            <person name="Dacks J.B."/>
            <person name="Foster P.G."/>
            <person name="Simillion C."/>
            <person name="Van de Peer Y."/>
            <person name="Miranda-Saavedra D."/>
            <person name="Barton G.J."/>
            <person name="Westrop G.D."/>
            <person name="Mueller S."/>
            <person name="Dessi D."/>
            <person name="Fiori P.L."/>
            <person name="Ren Q."/>
            <person name="Paulsen I."/>
            <person name="Zhang H."/>
            <person name="Bastida-Corcuera F.D."/>
            <person name="Simoes-Barbosa A."/>
            <person name="Brown M.T."/>
            <person name="Hayes R.D."/>
            <person name="Mukherjee M."/>
            <person name="Okumura C.Y."/>
            <person name="Schneider R."/>
            <person name="Smith A.J."/>
            <person name="Vanacova S."/>
            <person name="Villalvazo M."/>
            <person name="Haas B.J."/>
            <person name="Pertea M."/>
            <person name="Feldblyum T.V."/>
            <person name="Utterback T.R."/>
            <person name="Shu C.L."/>
            <person name="Osoegawa K."/>
            <person name="de Jong P.J."/>
            <person name="Hrdy I."/>
            <person name="Horvathova L."/>
            <person name="Zubacova Z."/>
            <person name="Dolezal P."/>
            <person name="Malik S.B."/>
            <person name="Logsdon J.M. Jr."/>
            <person name="Henze K."/>
            <person name="Gupta A."/>
            <person name="Wang C.C."/>
            <person name="Dunne R.L."/>
            <person name="Upcroft J.A."/>
            <person name="Upcroft P."/>
            <person name="White O."/>
            <person name="Salzberg S.L."/>
            <person name="Tang P."/>
            <person name="Chiu C.-H."/>
            <person name="Lee Y.-S."/>
            <person name="Embley T.M."/>
            <person name="Coombs G.H."/>
            <person name="Mottram J.C."/>
            <person name="Tachezy J."/>
            <person name="Fraser-Liggett C.M."/>
            <person name="Johnson P.J."/>
        </authorList>
    </citation>
    <scope>NUCLEOTIDE SEQUENCE [LARGE SCALE GENOMIC DNA]</scope>
    <source>
        <strain evidence="12">G3</strain>
    </source>
</reference>
<feature type="binding site" evidence="9">
    <location>
        <position position="80"/>
    </location>
    <ligand>
        <name>ATP</name>
        <dbReference type="ChEBI" id="CHEBI:30616"/>
    </ligand>
</feature>
<dbReference type="GO" id="GO:0051726">
    <property type="term" value="P:regulation of cell cycle"/>
    <property type="evidence" value="ECO:0000318"/>
    <property type="project" value="GO_Central"/>
</dbReference>
<dbReference type="InterPro" id="IPR000719">
    <property type="entry name" value="Prot_kinase_dom"/>
</dbReference>
<dbReference type="InterPro" id="IPR020635">
    <property type="entry name" value="Tyr_kinase_cat_dom"/>
</dbReference>
<feature type="signal peptide" evidence="10">
    <location>
        <begin position="1"/>
        <end position="19"/>
    </location>
</feature>
<dbReference type="GO" id="GO:0006974">
    <property type="term" value="P:DNA damage response"/>
    <property type="evidence" value="ECO:0000318"/>
    <property type="project" value="GO_Central"/>
</dbReference>
<dbReference type="GO" id="GO:0005829">
    <property type="term" value="C:cytosol"/>
    <property type="evidence" value="ECO:0000318"/>
    <property type="project" value="GO_Central"/>
</dbReference>
<dbReference type="GO" id="GO:0004713">
    <property type="term" value="F:protein tyrosine kinase activity"/>
    <property type="evidence" value="ECO:0007669"/>
    <property type="project" value="InterPro"/>
</dbReference>
<evidence type="ECO:0000256" key="3">
    <source>
        <dbReference type="ARBA" id="ARBA00022679"/>
    </source>
</evidence>
<dbReference type="eggNOG" id="KOG0668">
    <property type="taxonomic scope" value="Eukaryota"/>
</dbReference>
<dbReference type="SUPFAM" id="SSF56112">
    <property type="entry name" value="Protein kinase-like (PK-like)"/>
    <property type="match status" value="1"/>
</dbReference>
<evidence type="ECO:0000256" key="5">
    <source>
        <dbReference type="ARBA" id="ARBA00022777"/>
    </source>
</evidence>
<dbReference type="AlphaFoldDB" id="A2FH93"/>
<keyword evidence="5 12" id="KW-0418">Kinase</keyword>
<dbReference type="SMART" id="SM00219">
    <property type="entry name" value="TyrKc"/>
    <property type="match status" value="1"/>
</dbReference>
<evidence type="ECO:0000256" key="4">
    <source>
        <dbReference type="ARBA" id="ARBA00022741"/>
    </source>
</evidence>
<comment type="catalytic activity">
    <reaction evidence="8">
        <text>L-seryl-[protein] + ATP = O-phospho-L-seryl-[protein] + ADP + H(+)</text>
        <dbReference type="Rhea" id="RHEA:17989"/>
        <dbReference type="Rhea" id="RHEA-COMP:9863"/>
        <dbReference type="Rhea" id="RHEA-COMP:11604"/>
        <dbReference type="ChEBI" id="CHEBI:15378"/>
        <dbReference type="ChEBI" id="CHEBI:29999"/>
        <dbReference type="ChEBI" id="CHEBI:30616"/>
        <dbReference type="ChEBI" id="CHEBI:83421"/>
        <dbReference type="ChEBI" id="CHEBI:456216"/>
        <dbReference type="EC" id="2.7.11.1"/>
    </reaction>
</comment>
<dbReference type="VEuPathDB" id="TrichDB:TVAG_123220"/>
<dbReference type="OrthoDB" id="4062651at2759"/>
<dbReference type="VEuPathDB" id="TrichDB:TVAGG3_0181410"/>
<feature type="chain" id="PRO_5002643481" description="non-specific serine/threonine protein kinase" evidence="10">
    <location>
        <begin position="20"/>
        <end position="329"/>
    </location>
</feature>
<dbReference type="EC" id="2.7.11.1" evidence="1"/>
<dbReference type="Gene3D" id="3.30.200.20">
    <property type="entry name" value="Phosphorylase Kinase, domain 1"/>
    <property type="match status" value="1"/>
</dbReference>
<evidence type="ECO:0000256" key="6">
    <source>
        <dbReference type="ARBA" id="ARBA00022840"/>
    </source>
</evidence>
<keyword evidence="2" id="KW-0723">Serine/threonine-protein kinase</keyword>
<dbReference type="PROSITE" id="PS50011">
    <property type="entry name" value="PROTEIN_KINASE_DOM"/>
    <property type="match status" value="1"/>
</dbReference>
<evidence type="ECO:0000256" key="2">
    <source>
        <dbReference type="ARBA" id="ARBA00022527"/>
    </source>
</evidence>
<evidence type="ECO:0000256" key="8">
    <source>
        <dbReference type="ARBA" id="ARBA00048679"/>
    </source>
</evidence>
<accession>A2FH93</accession>
<keyword evidence="10" id="KW-0732">Signal</keyword>
<gene>
    <name evidence="12" type="ORF">TVAG_123220</name>
</gene>
<dbReference type="InterPro" id="IPR045216">
    <property type="entry name" value="CK2_alpha"/>
</dbReference>
<keyword evidence="3" id="KW-0808">Transferase</keyword>
<organism evidence="12 13">
    <name type="scientific">Trichomonas vaginalis (strain ATCC PRA-98 / G3)</name>
    <dbReference type="NCBI Taxonomy" id="412133"/>
    <lineage>
        <taxon>Eukaryota</taxon>
        <taxon>Metamonada</taxon>
        <taxon>Parabasalia</taxon>
        <taxon>Trichomonadida</taxon>
        <taxon>Trichomonadidae</taxon>
        <taxon>Trichomonas</taxon>
    </lineage>
</organism>
<dbReference type="PANTHER" id="PTHR24054:SF0">
    <property type="entry name" value="CASEIN KINASE II SUBUNIT ALPHA"/>
    <property type="match status" value="1"/>
</dbReference>
<name>A2FH93_TRIV3</name>
<dbReference type="Gene3D" id="1.10.510.10">
    <property type="entry name" value="Transferase(Phosphotransferase) domain 1"/>
    <property type="match status" value="1"/>
</dbReference>
<evidence type="ECO:0000256" key="10">
    <source>
        <dbReference type="SAM" id="SignalP"/>
    </source>
</evidence>